<dbReference type="GO" id="GO:0005886">
    <property type="term" value="C:plasma membrane"/>
    <property type="evidence" value="ECO:0007669"/>
    <property type="project" value="UniProtKB-SubCell"/>
</dbReference>
<dbReference type="EMBL" id="JRPL02000015">
    <property type="protein sequence ID" value="TLD82799.1"/>
    <property type="molecule type" value="Genomic_DNA"/>
</dbReference>
<comment type="caution">
    <text evidence="10">The sequence shown here is derived from an EMBL/GenBank/DDBJ whole genome shotgun (WGS) entry which is preliminary data.</text>
</comment>
<dbReference type="PANTHER" id="PTHR30450">
    <property type="entry name" value="ABC TRANSPORTER PERMEASE"/>
    <property type="match status" value="1"/>
</dbReference>
<dbReference type="InterPro" id="IPR035906">
    <property type="entry name" value="MetI-like_sf"/>
</dbReference>
<keyword evidence="3 8" id="KW-0813">Transport</keyword>
<dbReference type="SUPFAM" id="SSF161098">
    <property type="entry name" value="MetI-like"/>
    <property type="match status" value="1"/>
</dbReference>
<dbReference type="AlphaFoldDB" id="A0A4U8S9Y9"/>
<evidence type="ECO:0000256" key="3">
    <source>
        <dbReference type="ARBA" id="ARBA00022448"/>
    </source>
</evidence>
<feature type="transmembrane region" description="Helical" evidence="8">
    <location>
        <begin position="94"/>
        <end position="121"/>
    </location>
</feature>
<dbReference type="InterPro" id="IPR051322">
    <property type="entry name" value="AA_ABC_Transporter_Permease"/>
</dbReference>
<comment type="similarity">
    <text evidence="2">Belongs to the binding-protein-dependent transport system permease family. CysTW subfamily.</text>
</comment>
<keyword evidence="5 8" id="KW-0812">Transmembrane</keyword>
<keyword evidence="4" id="KW-1003">Cell membrane</keyword>
<feature type="transmembrane region" description="Helical" evidence="8">
    <location>
        <begin position="187"/>
        <end position="209"/>
    </location>
</feature>
<dbReference type="PROSITE" id="PS50928">
    <property type="entry name" value="ABC_TM1"/>
    <property type="match status" value="1"/>
</dbReference>
<gene>
    <name evidence="10" type="ORF">LS81_006855</name>
</gene>
<evidence type="ECO:0000313" key="10">
    <source>
        <dbReference type="EMBL" id="TLD82799.1"/>
    </source>
</evidence>
<proteinExistence type="inferred from homology"/>
<evidence type="ECO:0000256" key="4">
    <source>
        <dbReference type="ARBA" id="ARBA00022475"/>
    </source>
</evidence>
<dbReference type="PRINTS" id="PR00173">
    <property type="entry name" value="EDTRNSPORT"/>
</dbReference>
<name>A0A4U8S9Y9_9HELI</name>
<evidence type="ECO:0000256" key="2">
    <source>
        <dbReference type="ARBA" id="ARBA00007069"/>
    </source>
</evidence>
<dbReference type="PANTHER" id="PTHR30450:SF1">
    <property type="entry name" value="D-METHIONINE TRANSPORT SYSTEM PERMEASE PROTEIN METI-RELATED"/>
    <property type="match status" value="1"/>
</dbReference>
<reference evidence="10 11" key="1">
    <citation type="journal article" date="2014" name="Genome Announc.">
        <title>Draft genome sequences of eight enterohepatic helicobacter species isolated from both laboratory and wild rodents.</title>
        <authorList>
            <person name="Sheh A."/>
            <person name="Shen Z."/>
            <person name="Fox J.G."/>
        </authorList>
    </citation>
    <scope>NUCLEOTIDE SEQUENCE [LARGE SCALE GENOMIC DNA]</scope>
    <source>
        <strain evidence="10 11">ATCC 700114</strain>
    </source>
</reference>
<dbReference type="FunFam" id="1.10.3720.10:FF:000002">
    <property type="entry name" value="D-methionine ABC transporter permease MetI"/>
    <property type="match status" value="1"/>
</dbReference>
<feature type="transmembrane region" description="Helical" evidence="8">
    <location>
        <begin position="59"/>
        <end position="82"/>
    </location>
</feature>
<keyword evidence="7 8" id="KW-0472">Membrane</keyword>
<organism evidence="10 11">
    <name type="scientific">Helicobacter trogontum</name>
    <dbReference type="NCBI Taxonomy" id="50960"/>
    <lineage>
        <taxon>Bacteria</taxon>
        <taxon>Pseudomonadati</taxon>
        <taxon>Campylobacterota</taxon>
        <taxon>Epsilonproteobacteria</taxon>
        <taxon>Campylobacterales</taxon>
        <taxon>Helicobacteraceae</taxon>
        <taxon>Helicobacter</taxon>
    </lineage>
</organism>
<evidence type="ECO:0000256" key="7">
    <source>
        <dbReference type="ARBA" id="ARBA00023136"/>
    </source>
</evidence>
<dbReference type="CDD" id="cd06261">
    <property type="entry name" value="TM_PBP2"/>
    <property type="match status" value="1"/>
</dbReference>
<evidence type="ECO:0000256" key="6">
    <source>
        <dbReference type="ARBA" id="ARBA00022989"/>
    </source>
</evidence>
<feature type="domain" description="ABC transmembrane type-1" evidence="9">
    <location>
        <begin position="55"/>
        <end position="248"/>
    </location>
</feature>
<keyword evidence="6 8" id="KW-1133">Transmembrane helix</keyword>
<dbReference type="Proteomes" id="UP000029878">
    <property type="component" value="Unassembled WGS sequence"/>
</dbReference>
<dbReference type="Pfam" id="PF00528">
    <property type="entry name" value="BPD_transp_1"/>
    <property type="match status" value="1"/>
</dbReference>
<protein>
    <submittedName>
        <fullName evidence="10">ABC transporter permease</fullName>
    </submittedName>
</protein>
<evidence type="ECO:0000313" key="11">
    <source>
        <dbReference type="Proteomes" id="UP000029878"/>
    </source>
</evidence>
<accession>A0A4U8S9Y9</accession>
<dbReference type="GO" id="GO:0048473">
    <property type="term" value="P:D-methionine transmembrane transport"/>
    <property type="evidence" value="ECO:0007669"/>
    <property type="project" value="TreeGrafter"/>
</dbReference>
<dbReference type="Gene3D" id="1.10.3720.10">
    <property type="entry name" value="MetI-like"/>
    <property type="match status" value="1"/>
</dbReference>
<sequence>MQDIQPWILNFIQLPQTLADDEVSSSLQVLCYLLFSNEDVAARVFDVLDLLIDGTFETLYMVFLSSFFTILFGLPLGVILTITKKDSLLSAPTFNKILGMIVNTIRSFPFIVLIVVLLPFSRMLIGTSIGPDAASFALSIAAIPFVARLFEGALEEVKHGIIEATLSMGASKLEVVFMMIAESLPSLINAATIAIIAIIGFSAMAGSVGGGGLGDLAIKYGFYDSRLDVLYSCVIVLIIMVQCVQSTGDYLARILRTHQYGVLTPIIHFVYKVCGRTQR</sequence>
<evidence type="ECO:0000259" key="9">
    <source>
        <dbReference type="PROSITE" id="PS50928"/>
    </source>
</evidence>
<dbReference type="InterPro" id="IPR000515">
    <property type="entry name" value="MetI-like"/>
</dbReference>
<dbReference type="OrthoDB" id="9793490at2"/>
<evidence type="ECO:0000256" key="1">
    <source>
        <dbReference type="ARBA" id="ARBA00004651"/>
    </source>
</evidence>
<evidence type="ECO:0000256" key="5">
    <source>
        <dbReference type="ARBA" id="ARBA00022692"/>
    </source>
</evidence>
<comment type="subcellular location">
    <subcellularLocation>
        <location evidence="1 8">Cell membrane</location>
        <topology evidence="1 8">Multi-pass membrane protein</topology>
    </subcellularLocation>
</comment>
<feature type="transmembrane region" description="Helical" evidence="8">
    <location>
        <begin position="229"/>
        <end position="252"/>
    </location>
</feature>
<evidence type="ECO:0000256" key="8">
    <source>
        <dbReference type="RuleBase" id="RU363032"/>
    </source>
</evidence>